<name>A0ACA9QGZ8_9GLOM</name>
<protein>
    <submittedName>
        <fullName evidence="1">3606_t:CDS:1</fullName>
    </submittedName>
</protein>
<evidence type="ECO:0000313" key="1">
    <source>
        <dbReference type="EMBL" id="CAG8751804.1"/>
    </source>
</evidence>
<gene>
    <name evidence="1" type="ORF">ACOLOM_LOCUS12728</name>
</gene>
<proteinExistence type="predicted"/>
<keyword evidence="2" id="KW-1185">Reference proteome</keyword>
<dbReference type="EMBL" id="CAJVPT010053575">
    <property type="protein sequence ID" value="CAG8751804.1"/>
    <property type="molecule type" value="Genomic_DNA"/>
</dbReference>
<evidence type="ECO:0000313" key="2">
    <source>
        <dbReference type="Proteomes" id="UP000789525"/>
    </source>
</evidence>
<reference evidence="1" key="1">
    <citation type="submission" date="2021-06" db="EMBL/GenBank/DDBJ databases">
        <authorList>
            <person name="Kallberg Y."/>
            <person name="Tangrot J."/>
            <person name="Rosling A."/>
        </authorList>
    </citation>
    <scope>NUCLEOTIDE SEQUENCE</scope>
    <source>
        <strain evidence="1">CL356</strain>
    </source>
</reference>
<accession>A0ACA9QGZ8</accession>
<feature type="non-terminal residue" evidence="1">
    <location>
        <position position="61"/>
    </location>
</feature>
<sequence>MSSYVSIEDKTNIELVSCNLKGLLDNPNAIPSLTQEDKTELVFTLITDLDENGVQSGWNED</sequence>
<comment type="caution">
    <text evidence="1">The sequence shown here is derived from an EMBL/GenBank/DDBJ whole genome shotgun (WGS) entry which is preliminary data.</text>
</comment>
<dbReference type="Proteomes" id="UP000789525">
    <property type="component" value="Unassembled WGS sequence"/>
</dbReference>
<organism evidence="1 2">
    <name type="scientific">Acaulospora colombiana</name>
    <dbReference type="NCBI Taxonomy" id="27376"/>
    <lineage>
        <taxon>Eukaryota</taxon>
        <taxon>Fungi</taxon>
        <taxon>Fungi incertae sedis</taxon>
        <taxon>Mucoromycota</taxon>
        <taxon>Glomeromycotina</taxon>
        <taxon>Glomeromycetes</taxon>
        <taxon>Diversisporales</taxon>
        <taxon>Acaulosporaceae</taxon>
        <taxon>Acaulospora</taxon>
    </lineage>
</organism>